<feature type="transmembrane region" description="Helical" evidence="7">
    <location>
        <begin position="154"/>
        <end position="178"/>
    </location>
</feature>
<keyword evidence="3" id="KW-1003">Cell membrane</keyword>
<dbReference type="Pfam" id="PF00528">
    <property type="entry name" value="BPD_transp_1"/>
    <property type="match status" value="1"/>
</dbReference>
<accession>A0A0K1QBH2</accession>
<dbReference type="PANTHER" id="PTHR43163:SF6">
    <property type="entry name" value="DIPEPTIDE TRANSPORT SYSTEM PERMEASE PROTEIN DPPB-RELATED"/>
    <property type="match status" value="1"/>
</dbReference>
<dbReference type="InterPro" id="IPR000515">
    <property type="entry name" value="MetI-like"/>
</dbReference>
<dbReference type="KEGG" id="llu:AKJ09_09746"/>
<dbReference type="STRING" id="1391654.AKJ09_09746"/>
<dbReference type="PROSITE" id="PS50928">
    <property type="entry name" value="ABC_TM1"/>
    <property type="match status" value="1"/>
</dbReference>
<keyword evidence="4 7" id="KW-0812">Transmembrane</keyword>
<dbReference type="RefSeq" id="WP_240488840.1">
    <property type="nucleotide sequence ID" value="NZ_CP012333.1"/>
</dbReference>
<evidence type="ECO:0000256" key="7">
    <source>
        <dbReference type="RuleBase" id="RU363032"/>
    </source>
</evidence>
<dbReference type="InterPro" id="IPR045621">
    <property type="entry name" value="BPD_transp_1_N"/>
</dbReference>
<evidence type="ECO:0000256" key="4">
    <source>
        <dbReference type="ARBA" id="ARBA00022692"/>
    </source>
</evidence>
<dbReference type="CDD" id="cd06261">
    <property type="entry name" value="TM_PBP2"/>
    <property type="match status" value="1"/>
</dbReference>
<evidence type="ECO:0000256" key="3">
    <source>
        <dbReference type="ARBA" id="ARBA00022475"/>
    </source>
</evidence>
<gene>
    <name evidence="9" type="ORF">AKJ09_09746</name>
</gene>
<comment type="subcellular location">
    <subcellularLocation>
        <location evidence="1 7">Cell membrane</location>
        <topology evidence="1 7">Multi-pass membrane protein</topology>
    </subcellularLocation>
</comment>
<dbReference type="GO" id="GO:0005886">
    <property type="term" value="C:plasma membrane"/>
    <property type="evidence" value="ECO:0007669"/>
    <property type="project" value="UniProtKB-SubCell"/>
</dbReference>
<keyword evidence="10" id="KW-1185">Reference proteome</keyword>
<keyword evidence="6 7" id="KW-0472">Membrane</keyword>
<sequence>MIRKLARRLLWAVFVVWATVSLAFLVNNALPTDPARMVAGPQARPQDVERIRKDLGLDRPVYVQYARFFQRLVHTGPSNVEPSDKAHGTCATFGPIHVDLGRSYQQRRPVVTILAERFPRTALLAVTAACLQALFGAIAGTLAASRKRTLVDHLAVTGSLVGVSAPTFVIGLFLQWLFAYRLRLLPLDGYGDTFASHAASLVLPAMTLGVFGAAYYTRLVRDEMLRELNQDYVRTARAKGLSEGGVVLRHAFRNALMPIVTVLGLEIGALIGGAIVTEAIFRWPGLGSLSVNAMLDRDGPIIMGCVIVTSLAVVLMTIVVDFAYGLLDPRVR</sequence>
<dbReference type="Gene3D" id="1.10.3720.10">
    <property type="entry name" value="MetI-like"/>
    <property type="match status" value="1"/>
</dbReference>
<keyword evidence="2 7" id="KW-0813">Transport</keyword>
<feature type="transmembrane region" description="Helical" evidence="7">
    <location>
        <begin position="259"/>
        <end position="281"/>
    </location>
</feature>
<evidence type="ECO:0000259" key="8">
    <source>
        <dbReference type="PROSITE" id="PS50928"/>
    </source>
</evidence>
<name>A0A0K1QBH2_9BACT</name>
<dbReference type="InterPro" id="IPR035906">
    <property type="entry name" value="MetI-like_sf"/>
</dbReference>
<evidence type="ECO:0000256" key="2">
    <source>
        <dbReference type="ARBA" id="ARBA00022448"/>
    </source>
</evidence>
<evidence type="ECO:0000313" key="9">
    <source>
        <dbReference type="EMBL" id="AKV03083.1"/>
    </source>
</evidence>
<dbReference type="SUPFAM" id="SSF161098">
    <property type="entry name" value="MetI-like"/>
    <property type="match status" value="1"/>
</dbReference>
<evidence type="ECO:0000256" key="1">
    <source>
        <dbReference type="ARBA" id="ARBA00004651"/>
    </source>
</evidence>
<feature type="transmembrane region" description="Helical" evidence="7">
    <location>
        <begin position="122"/>
        <end position="142"/>
    </location>
</feature>
<evidence type="ECO:0000256" key="5">
    <source>
        <dbReference type="ARBA" id="ARBA00022989"/>
    </source>
</evidence>
<evidence type="ECO:0000313" key="10">
    <source>
        <dbReference type="Proteomes" id="UP000064967"/>
    </source>
</evidence>
<keyword evidence="5 7" id="KW-1133">Transmembrane helix</keyword>
<proteinExistence type="inferred from homology"/>
<dbReference type="AlphaFoldDB" id="A0A0K1QBH2"/>
<dbReference type="Proteomes" id="UP000064967">
    <property type="component" value="Chromosome"/>
</dbReference>
<feature type="transmembrane region" description="Helical" evidence="7">
    <location>
        <begin position="198"/>
        <end position="216"/>
    </location>
</feature>
<feature type="domain" description="ABC transmembrane type-1" evidence="8">
    <location>
        <begin position="118"/>
        <end position="324"/>
    </location>
</feature>
<comment type="similarity">
    <text evidence="7">Belongs to the binding-protein-dependent transport system permease family.</text>
</comment>
<dbReference type="GO" id="GO:0071916">
    <property type="term" value="F:dipeptide transmembrane transporter activity"/>
    <property type="evidence" value="ECO:0007669"/>
    <property type="project" value="TreeGrafter"/>
</dbReference>
<dbReference type="EMBL" id="CP012333">
    <property type="protein sequence ID" value="AKV03083.1"/>
    <property type="molecule type" value="Genomic_DNA"/>
</dbReference>
<protein>
    <submittedName>
        <fullName evidence="9">Dipeptide transport system permease protein DppB</fullName>
    </submittedName>
</protein>
<dbReference type="PANTHER" id="PTHR43163">
    <property type="entry name" value="DIPEPTIDE TRANSPORT SYSTEM PERMEASE PROTEIN DPPB-RELATED"/>
    <property type="match status" value="1"/>
</dbReference>
<reference evidence="9 10" key="1">
    <citation type="submission" date="2015-08" db="EMBL/GenBank/DDBJ databases">
        <authorList>
            <person name="Babu N.S."/>
            <person name="Beckwith C.J."/>
            <person name="Beseler K.G."/>
            <person name="Brison A."/>
            <person name="Carone J.V."/>
            <person name="Caskin T.P."/>
            <person name="Diamond M."/>
            <person name="Durham M.E."/>
            <person name="Foxe J.M."/>
            <person name="Go M."/>
            <person name="Henderson B.A."/>
            <person name="Jones I.B."/>
            <person name="McGettigan J.A."/>
            <person name="Micheletti S.J."/>
            <person name="Nasrallah M.E."/>
            <person name="Ortiz D."/>
            <person name="Piller C.R."/>
            <person name="Privatt S.R."/>
            <person name="Schneider S.L."/>
            <person name="Sharp S."/>
            <person name="Smith T.C."/>
            <person name="Stanton J.D."/>
            <person name="Ullery H.E."/>
            <person name="Wilson R.J."/>
            <person name="Serrano M.G."/>
            <person name="Buck G."/>
            <person name="Lee V."/>
            <person name="Wang Y."/>
            <person name="Carvalho R."/>
            <person name="Voegtly L."/>
            <person name="Shi R."/>
            <person name="Duckworth R."/>
            <person name="Johnson A."/>
            <person name="Loviza R."/>
            <person name="Walstead R."/>
            <person name="Shah Z."/>
            <person name="Kiflezghi M."/>
            <person name="Wade K."/>
            <person name="Ball S.L."/>
            <person name="Bradley K.W."/>
            <person name="Asai D.J."/>
            <person name="Bowman C.A."/>
            <person name="Russell D.A."/>
            <person name="Pope W.H."/>
            <person name="Jacobs-Sera D."/>
            <person name="Hendrix R.W."/>
            <person name="Hatfull G.F."/>
        </authorList>
    </citation>
    <scope>NUCLEOTIDE SEQUENCE [LARGE SCALE GENOMIC DNA]</scope>
    <source>
        <strain evidence="9 10">DSM 27648</strain>
    </source>
</reference>
<feature type="transmembrane region" description="Helical" evidence="7">
    <location>
        <begin position="301"/>
        <end position="327"/>
    </location>
</feature>
<organism evidence="9 10">
    <name type="scientific">Labilithrix luteola</name>
    <dbReference type="NCBI Taxonomy" id="1391654"/>
    <lineage>
        <taxon>Bacteria</taxon>
        <taxon>Pseudomonadati</taxon>
        <taxon>Myxococcota</taxon>
        <taxon>Polyangia</taxon>
        <taxon>Polyangiales</taxon>
        <taxon>Labilitrichaceae</taxon>
        <taxon>Labilithrix</taxon>
    </lineage>
</organism>
<dbReference type="Pfam" id="PF19300">
    <property type="entry name" value="BPD_transp_1_N"/>
    <property type="match status" value="1"/>
</dbReference>
<evidence type="ECO:0000256" key="6">
    <source>
        <dbReference type="ARBA" id="ARBA00023136"/>
    </source>
</evidence>